<dbReference type="EMBL" id="CABM01000030">
    <property type="protein sequence ID" value="CBH96663.1"/>
    <property type="molecule type" value="Genomic_DNA"/>
</dbReference>
<feature type="compositionally biased region" description="Low complexity" evidence="1">
    <location>
        <begin position="54"/>
        <end position="69"/>
    </location>
</feature>
<comment type="caution">
    <text evidence="2">The sequence shown here is derived from an EMBL/GenBank/DDBJ whole genome shotgun (WGS) entry which is preliminary data.</text>
</comment>
<protein>
    <submittedName>
        <fullName evidence="2">Uncharacterized protein</fullName>
    </submittedName>
</protein>
<proteinExistence type="predicted"/>
<evidence type="ECO:0000256" key="1">
    <source>
        <dbReference type="SAM" id="MobiDB-lite"/>
    </source>
</evidence>
<gene>
    <name evidence="2" type="ORF">CARN2_2378</name>
</gene>
<evidence type="ECO:0000313" key="2">
    <source>
        <dbReference type="EMBL" id="CBH96663.1"/>
    </source>
</evidence>
<name>E6PP11_9ZZZZ</name>
<reference evidence="2" key="1">
    <citation type="submission" date="2009-10" db="EMBL/GenBank/DDBJ databases">
        <title>Diversity of trophic interactions inside an arsenic-rich microbial ecosystem.</title>
        <authorList>
            <person name="Bertin P.N."/>
            <person name="Heinrich-Salmeron A."/>
            <person name="Pelletier E."/>
            <person name="Goulhen-Chollet F."/>
            <person name="Arsene-Ploetze F."/>
            <person name="Gallien S."/>
            <person name="Calteau A."/>
            <person name="Vallenet D."/>
            <person name="Casiot C."/>
            <person name="Chane-Woon-Ming B."/>
            <person name="Giloteaux L."/>
            <person name="Barakat M."/>
            <person name="Bonnefoy V."/>
            <person name="Bruneel O."/>
            <person name="Chandler M."/>
            <person name="Cleiss J."/>
            <person name="Duran R."/>
            <person name="Elbaz-Poulichet F."/>
            <person name="Fonknechten N."/>
            <person name="Lauga B."/>
            <person name="Mornico D."/>
            <person name="Ortet P."/>
            <person name="Schaeffer C."/>
            <person name="Siguier P."/>
            <person name="Alexander Thil Smith A."/>
            <person name="Van Dorsselaer A."/>
            <person name="Weissenbach J."/>
            <person name="Medigue C."/>
            <person name="Le Paslier D."/>
        </authorList>
    </citation>
    <scope>NUCLEOTIDE SEQUENCE</scope>
</reference>
<dbReference type="AlphaFoldDB" id="E6PP11"/>
<sequence>MQPDRSFSTLTTTTFTSNVSGDQFGAHPGFQGIVTLSGVVEPSPLNNSSGCLYSSSQRRAPSRRSAAAR</sequence>
<accession>E6PP11</accession>
<organism evidence="2">
    <name type="scientific">mine drainage metagenome</name>
    <dbReference type="NCBI Taxonomy" id="410659"/>
    <lineage>
        <taxon>unclassified sequences</taxon>
        <taxon>metagenomes</taxon>
        <taxon>ecological metagenomes</taxon>
    </lineage>
</organism>
<feature type="region of interest" description="Disordered" evidence="1">
    <location>
        <begin position="47"/>
        <end position="69"/>
    </location>
</feature>